<gene>
    <name evidence="3" type="ORF">EDB92DRAFT_1941237</name>
</gene>
<dbReference type="Pfam" id="PF00069">
    <property type="entry name" value="Pkinase"/>
    <property type="match status" value="1"/>
</dbReference>
<accession>A0AAD4LSU4</accession>
<evidence type="ECO:0000313" key="3">
    <source>
        <dbReference type="EMBL" id="KAH8998393.1"/>
    </source>
</evidence>
<dbReference type="PANTHER" id="PTHR44167">
    <property type="entry name" value="OVARIAN-SPECIFIC SERINE/THREONINE-PROTEIN KINASE LOK-RELATED"/>
    <property type="match status" value="1"/>
</dbReference>
<dbReference type="PANTHER" id="PTHR44167:SF24">
    <property type="entry name" value="SERINE_THREONINE-PROTEIN KINASE CHK2"/>
    <property type="match status" value="1"/>
</dbReference>
<dbReference type="CDD" id="cd00180">
    <property type="entry name" value="PKc"/>
    <property type="match status" value="1"/>
</dbReference>
<feature type="domain" description="Protein kinase" evidence="2">
    <location>
        <begin position="453"/>
        <end position="716"/>
    </location>
</feature>
<dbReference type="GO" id="GO:0005634">
    <property type="term" value="C:nucleus"/>
    <property type="evidence" value="ECO:0007669"/>
    <property type="project" value="TreeGrafter"/>
</dbReference>
<dbReference type="PROSITE" id="PS00108">
    <property type="entry name" value="PROTEIN_KINASE_ST"/>
    <property type="match status" value="1"/>
</dbReference>
<reference evidence="3" key="1">
    <citation type="submission" date="2022-01" db="EMBL/GenBank/DDBJ databases">
        <title>Comparative genomics reveals a dynamic genome evolution in the ectomycorrhizal milk-cap (Lactarius) mushrooms.</title>
        <authorList>
            <consortium name="DOE Joint Genome Institute"/>
            <person name="Lebreton A."/>
            <person name="Tang N."/>
            <person name="Kuo A."/>
            <person name="LaButti K."/>
            <person name="Drula E."/>
            <person name="Barry K."/>
            <person name="Clum A."/>
            <person name="Lipzen A."/>
            <person name="Mousain D."/>
            <person name="Ng V."/>
            <person name="Wang R."/>
            <person name="Wang X."/>
            <person name="Dai Y."/>
            <person name="Henrissat B."/>
            <person name="Grigoriev I.V."/>
            <person name="Guerin-Laguette A."/>
            <person name="Yu F."/>
            <person name="Martin F.M."/>
        </authorList>
    </citation>
    <scope>NUCLEOTIDE SEQUENCE</scope>
    <source>
        <strain evidence="3">QP</strain>
    </source>
</reference>
<name>A0AAD4LSU4_9AGAM</name>
<keyword evidence="4" id="KW-1185">Reference proteome</keyword>
<comment type="caution">
    <text evidence="3">The sequence shown here is derived from an EMBL/GenBank/DDBJ whole genome shotgun (WGS) entry which is preliminary data.</text>
</comment>
<dbReference type="InterPro" id="IPR011009">
    <property type="entry name" value="Kinase-like_dom_sf"/>
</dbReference>
<dbReference type="EMBL" id="JAKELL010000005">
    <property type="protein sequence ID" value="KAH8998393.1"/>
    <property type="molecule type" value="Genomic_DNA"/>
</dbReference>
<proteinExistence type="predicted"/>
<dbReference type="InterPro" id="IPR000719">
    <property type="entry name" value="Prot_kinase_dom"/>
</dbReference>
<evidence type="ECO:0000313" key="4">
    <source>
        <dbReference type="Proteomes" id="UP001201163"/>
    </source>
</evidence>
<evidence type="ECO:0000259" key="2">
    <source>
        <dbReference type="PROSITE" id="PS50011"/>
    </source>
</evidence>
<dbReference type="SUPFAM" id="SSF56112">
    <property type="entry name" value="Protein kinase-like (PK-like)"/>
    <property type="match status" value="1"/>
</dbReference>
<dbReference type="AlphaFoldDB" id="A0AAD4LSU4"/>
<protein>
    <recommendedName>
        <fullName evidence="2">Protein kinase domain-containing protein</fullName>
    </recommendedName>
</protein>
<dbReference type="Gene3D" id="1.10.510.10">
    <property type="entry name" value="Transferase(Phosphotransferase) domain 1"/>
    <property type="match status" value="1"/>
</dbReference>
<evidence type="ECO:0000256" key="1">
    <source>
        <dbReference type="SAM" id="MobiDB-lite"/>
    </source>
</evidence>
<feature type="region of interest" description="Disordered" evidence="1">
    <location>
        <begin position="426"/>
        <end position="451"/>
    </location>
</feature>
<dbReference type="PROSITE" id="PS50011">
    <property type="entry name" value="PROTEIN_KINASE_DOM"/>
    <property type="match status" value="1"/>
</dbReference>
<dbReference type="InterPro" id="IPR008271">
    <property type="entry name" value="Ser/Thr_kinase_AS"/>
</dbReference>
<dbReference type="Proteomes" id="UP001201163">
    <property type="component" value="Unassembled WGS sequence"/>
</dbReference>
<dbReference type="GO" id="GO:0044773">
    <property type="term" value="P:mitotic DNA damage checkpoint signaling"/>
    <property type="evidence" value="ECO:0007669"/>
    <property type="project" value="TreeGrafter"/>
</dbReference>
<organism evidence="3 4">
    <name type="scientific">Lactarius akahatsu</name>
    <dbReference type="NCBI Taxonomy" id="416441"/>
    <lineage>
        <taxon>Eukaryota</taxon>
        <taxon>Fungi</taxon>
        <taxon>Dikarya</taxon>
        <taxon>Basidiomycota</taxon>
        <taxon>Agaricomycotina</taxon>
        <taxon>Agaricomycetes</taxon>
        <taxon>Russulales</taxon>
        <taxon>Russulaceae</taxon>
        <taxon>Lactarius</taxon>
    </lineage>
</organism>
<sequence length="716" mass="81478">MKIWLLLIDHNFQVVGDVFSVDSTGDSTIEDLKKKAKEERLGVLSHIAPLQLIVWRCMDPTSFNFRDRKVLAGQISDVFSNERVEPFSGMETIAELNIPKKEILLVTLPGQPVVTSDQVGSPITLQVDPEYKHCFLKAHSKGGLTEEDIQFNGIMDRDNDDRDAPEFVKKYKQMLARKRKVADNMRGTAADIVDGGDDYFDYSTANVSAVVVKQEVIHVGQISSLYFGEHWELRNDGNTRLFKECDANWLFFYTIALQIKSRPSSITPRLSVKLGQESWPFSLIIKVDELYHVYKPESDFLVLKFDLPRMAVEVNSTLLGQSAVDHHRMMIQGASVVRFANTTLDTYKNEKNFVFVAIYISGNGQADRYLLYQKKGSNQVFRNLRTFVFENRGDRIAFALELYNFCSALADESDSGDTGIKVKKLATSRTANDDEEDQPKRRVRPKGGDEDAAEQLEAYGYQVVPDILETEGGTWELVDKLPPNIRTVYRQSDRNKTELIAKHLRKRSKELDILKYIHTIRPPSPHVISFIETIPSNTGGWLILPKLRSIRYREVMDRRGVRGRDQLGRGLIEGLGYLHEHGIAHRDIKPGNLVCDDDFCLQIIDFDVAIEVQDENTEVDEYRGTRDWTAPEMGEEDGPTAIYSPIKADRWSCGRVLLRHILVGKGDNRLSRFAERLMSRDPQQRPSLVGWSAVPLSDMGKVLPFAGKIRDLGMRW</sequence>
<dbReference type="GO" id="GO:0004674">
    <property type="term" value="F:protein serine/threonine kinase activity"/>
    <property type="evidence" value="ECO:0007669"/>
    <property type="project" value="TreeGrafter"/>
</dbReference>
<dbReference type="GO" id="GO:0005524">
    <property type="term" value="F:ATP binding"/>
    <property type="evidence" value="ECO:0007669"/>
    <property type="project" value="InterPro"/>
</dbReference>
<dbReference type="SMART" id="SM00220">
    <property type="entry name" value="S_TKc"/>
    <property type="match status" value="1"/>
</dbReference>